<dbReference type="Pfam" id="PF03497">
    <property type="entry name" value="Anthrax_toxA"/>
    <property type="match status" value="1"/>
</dbReference>
<dbReference type="Pfam" id="PF14449">
    <property type="entry name" value="PT-TG"/>
    <property type="match status" value="1"/>
</dbReference>
<feature type="domain" description="Pre-toxin TG" evidence="5">
    <location>
        <begin position="240"/>
        <end position="299"/>
    </location>
</feature>
<feature type="signal peptide" evidence="3">
    <location>
        <begin position="1"/>
        <end position="27"/>
    </location>
</feature>
<evidence type="ECO:0000256" key="1">
    <source>
        <dbReference type="ARBA" id="ARBA00004613"/>
    </source>
</evidence>
<keyword evidence="3" id="KW-0732">Signal</keyword>
<dbReference type="GO" id="GO:0005576">
    <property type="term" value="C:extracellular region"/>
    <property type="evidence" value="ECO:0007669"/>
    <property type="project" value="UniProtKB-SubCell"/>
</dbReference>
<dbReference type="SUPFAM" id="SSF81298">
    <property type="entry name" value="Adenylylcyclase toxin (the edema factor)"/>
    <property type="match status" value="1"/>
</dbReference>
<comment type="subcellular location">
    <subcellularLocation>
        <location evidence="1">Secreted</location>
    </subcellularLocation>
</comment>
<protein>
    <submittedName>
        <fullName evidence="6">Anthrax toxin-like adenylyl cyclase domain-containing protein</fullName>
    </submittedName>
</protein>
<feature type="domain" description="Anthrax toxin edema factor central" evidence="4">
    <location>
        <begin position="388"/>
        <end position="490"/>
    </location>
</feature>
<proteinExistence type="predicted"/>
<keyword evidence="7" id="KW-1185">Reference proteome</keyword>
<accession>A0AA52H9K5</accession>
<evidence type="ECO:0000256" key="3">
    <source>
        <dbReference type="SAM" id="SignalP"/>
    </source>
</evidence>
<reference evidence="6" key="1">
    <citation type="submission" date="2023-04" db="EMBL/GenBank/DDBJ databases">
        <title>Complete genome sequence of Temperatibacter marinus.</title>
        <authorList>
            <person name="Rong J.-C."/>
            <person name="Yi M.-L."/>
            <person name="Zhao Q."/>
        </authorList>
    </citation>
    <scope>NUCLEOTIDE SEQUENCE</scope>
    <source>
        <strain evidence="6">NBRC 110045</strain>
    </source>
</reference>
<gene>
    <name evidence="6" type="ORF">QGN29_02770</name>
</gene>
<dbReference type="GO" id="GO:0008294">
    <property type="term" value="F:calcium- and calmodulin-responsive adenylate cyclase activity"/>
    <property type="evidence" value="ECO:0007669"/>
    <property type="project" value="InterPro"/>
</dbReference>
<organism evidence="6 7">
    <name type="scientific">Temperatibacter marinus</name>
    <dbReference type="NCBI Taxonomy" id="1456591"/>
    <lineage>
        <taxon>Bacteria</taxon>
        <taxon>Pseudomonadati</taxon>
        <taxon>Pseudomonadota</taxon>
        <taxon>Alphaproteobacteria</taxon>
        <taxon>Kordiimonadales</taxon>
        <taxon>Temperatibacteraceae</taxon>
        <taxon>Temperatibacter</taxon>
    </lineage>
</organism>
<dbReference type="RefSeq" id="WP_310799144.1">
    <property type="nucleotide sequence ID" value="NZ_CP123872.1"/>
</dbReference>
<evidence type="ECO:0000256" key="2">
    <source>
        <dbReference type="ARBA" id="ARBA00022525"/>
    </source>
</evidence>
<keyword evidence="2" id="KW-0964">Secreted</keyword>
<evidence type="ECO:0000313" key="7">
    <source>
        <dbReference type="Proteomes" id="UP001268683"/>
    </source>
</evidence>
<name>A0AA52H9K5_9PROT</name>
<evidence type="ECO:0000313" key="6">
    <source>
        <dbReference type="EMBL" id="WND03291.1"/>
    </source>
</evidence>
<feature type="chain" id="PRO_5041387293" evidence="3">
    <location>
        <begin position="28"/>
        <end position="737"/>
    </location>
</feature>
<dbReference type="Proteomes" id="UP001268683">
    <property type="component" value="Chromosome"/>
</dbReference>
<dbReference type="AlphaFoldDB" id="A0AA52H9K5"/>
<evidence type="ECO:0000259" key="5">
    <source>
        <dbReference type="Pfam" id="PF14449"/>
    </source>
</evidence>
<dbReference type="EMBL" id="CP123872">
    <property type="protein sequence ID" value="WND03291.1"/>
    <property type="molecule type" value="Genomic_DNA"/>
</dbReference>
<evidence type="ECO:0000259" key="4">
    <source>
        <dbReference type="Pfam" id="PF03497"/>
    </source>
</evidence>
<dbReference type="InterPro" id="IPR005165">
    <property type="entry name" value="Anthrax_toxin_edema_cen"/>
</dbReference>
<dbReference type="InterPro" id="IPR035099">
    <property type="entry name" value="Anthrax_toxin_C-terminal"/>
</dbReference>
<dbReference type="Gene3D" id="3.30.70.1720">
    <property type="match status" value="1"/>
</dbReference>
<dbReference type="InterPro" id="IPR027797">
    <property type="entry name" value="PT-TG_dom"/>
</dbReference>
<sequence length="737" mass="81173">MHLLGRVAFLYICASLMFIFAAVTVTAQDAPPNTADTDIDRRVESLKTKHKNLKSDVDSVLKRLIVERTKVLADMQRQTREAMAEWENDPNYLNGKGLKAALFNAEAVAEGYGFDVNKLRQLYTLSKEMILGLEMVNKCGVGSPQLDAIGKSVDTVSKTAKGAMEAFGLAANEEERLACVQTEKLNLYREVNRAYIYALTADSAKDAAIGFRRFAGYIQDQSGRDADRLVQNAEQMAEDQDTVMILFEMTPVIGELIDLYRLGTGNDILGEKMNEFDRALTGVLLFTPAIAEQLFKRYPQVFHGMNDFLRETMYPQGGFFDSLIIRSGQELAVIKDKAREIWAYIEPIGTGLGSRVGTRVRTVAGESVEAINRRMQNMSTYSWTRARAIEESNIIPEHMTAMMNVAESQQIVIMLRPFNKMGKQAMQEAVDLAKVSGDWIATKWMDVKPKSAANPILGAGIPVDPSLSKFDVEMSKAIESGSAEAIASVQAKITKMETTMAELFAMRDAKGNPLVGRMVATHKETRGNVVINHQILWATEPSGKKVMGILDDAGDLIDPATGLKYDVDVTTARAVEILTDPHGTKILPDYDTFAVGSKSISGDGVRTASGELIDETTVSVTGLGNIDRRNLDAMTDINNEIIRTTGVKGDLVHHGAANAWIEPPDYPITVIMPGNKVISIPEGPASNRAMWIQEEFHRQTQLGNKGFIPHPSWGWPEYDPRFGYKTQAEKAVMGGGQ</sequence>
<dbReference type="KEGG" id="tmk:QGN29_02770"/>